<comment type="caution">
    <text evidence="1">The sequence shown here is derived from an EMBL/GenBank/DDBJ whole genome shotgun (WGS) entry which is preliminary data.</text>
</comment>
<dbReference type="InterPro" id="IPR006944">
    <property type="entry name" value="Phage/GTA_portal"/>
</dbReference>
<dbReference type="Pfam" id="PF04860">
    <property type="entry name" value="Phage_portal"/>
    <property type="match status" value="1"/>
</dbReference>
<dbReference type="AlphaFoldDB" id="A0A7K0EIX7"/>
<protein>
    <submittedName>
        <fullName evidence="1">Phage portal protein</fullName>
    </submittedName>
</protein>
<dbReference type="RefSeq" id="WP_154175159.1">
    <property type="nucleotide sequence ID" value="NZ_WJXZ01000006.1"/>
</dbReference>
<dbReference type="Proteomes" id="UP000441754">
    <property type="component" value="Unassembled WGS sequence"/>
</dbReference>
<gene>
    <name evidence="1" type="ORF">GJJ30_10755</name>
</gene>
<reference evidence="1 2" key="1">
    <citation type="journal article" date="2018" name="Antonie Van Leeuwenhoek">
        <title>Larkinella terrae sp. nov., isolated from soil on Jeju Island, South Korea.</title>
        <authorList>
            <person name="Ten L.N."/>
            <person name="Jeon J."/>
            <person name="Park S.J."/>
            <person name="Park S."/>
            <person name="Lee S.Y."/>
            <person name="Kim M.K."/>
            <person name="Jung H.Y."/>
        </authorList>
    </citation>
    <scope>NUCLEOTIDE SEQUENCE [LARGE SCALE GENOMIC DNA]</scope>
    <source>
        <strain evidence="1 2">KCTC 52001</strain>
    </source>
</reference>
<name>A0A7K0EIX7_9BACT</name>
<organism evidence="1 2">
    <name type="scientific">Larkinella terrae</name>
    <dbReference type="NCBI Taxonomy" id="2025311"/>
    <lineage>
        <taxon>Bacteria</taxon>
        <taxon>Pseudomonadati</taxon>
        <taxon>Bacteroidota</taxon>
        <taxon>Cytophagia</taxon>
        <taxon>Cytophagales</taxon>
        <taxon>Spirosomataceae</taxon>
        <taxon>Larkinella</taxon>
    </lineage>
</organism>
<keyword evidence="2" id="KW-1185">Reference proteome</keyword>
<sequence>MNFLQKAVAATFGIKASSFNLPAPTDAQAAANRLFASARFQIVNGQVRLINTDTGSLIGESYLRNSDLYSVVRYLVRKGMRANFFLYEVKDKKALSDYRLLKGEDATAASITKAVTMRRKALVDTSQPAIEKLLRNPNPYQDWKTFVENALAYRLLTGERFIQRISGLQPVSELYVLPSALMEVTAGSNYLEIGSYLYTPTQTKLDPAEVIFSKDFRPAITGYGEELRGLSPLKVLALTTQKSNEGRISSIKQYQNGGPPGVLSLEDPDTEPLTQEQMQTYEWKLNSQYGGSLNRNRVHITNMKAEWTALGLSPVDLEISNSLQFDLRDFCRAYGVDSKALSDPSSSTYNNVSEAKKAAVVDAVIPAVSALADDLNACIEPFNVGGKQYFIDADVTHFPELAEDMNKLVERLQKSWEITPNQRLEAQQYERSPDPMMDMVWVPMGLTPISEFGKQDPGADPQNDGSYA</sequence>
<dbReference type="EMBL" id="WJXZ01000006">
    <property type="protein sequence ID" value="MRS61767.1"/>
    <property type="molecule type" value="Genomic_DNA"/>
</dbReference>
<dbReference type="OrthoDB" id="939858at2"/>
<proteinExistence type="predicted"/>
<accession>A0A7K0EIX7</accession>
<evidence type="ECO:0000313" key="2">
    <source>
        <dbReference type="Proteomes" id="UP000441754"/>
    </source>
</evidence>
<evidence type="ECO:0000313" key="1">
    <source>
        <dbReference type="EMBL" id="MRS61767.1"/>
    </source>
</evidence>